<feature type="region of interest" description="Disordered" evidence="1">
    <location>
        <begin position="1"/>
        <end position="26"/>
    </location>
</feature>
<keyword evidence="2" id="KW-0812">Transmembrane</keyword>
<keyword evidence="2" id="KW-1133">Transmembrane helix</keyword>
<organism evidence="3 4">
    <name type="scientific">Tropicimonas omnivorans</name>
    <dbReference type="NCBI Taxonomy" id="3075590"/>
    <lineage>
        <taxon>Bacteria</taxon>
        <taxon>Pseudomonadati</taxon>
        <taxon>Pseudomonadota</taxon>
        <taxon>Alphaproteobacteria</taxon>
        <taxon>Rhodobacterales</taxon>
        <taxon>Roseobacteraceae</taxon>
        <taxon>Tropicimonas</taxon>
    </lineage>
</organism>
<proteinExistence type="predicted"/>
<gene>
    <name evidence="3" type="ORF">RM543_09385</name>
</gene>
<dbReference type="EMBL" id="JAVRHL010000002">
    <property type="protein sequence ID" value="MDT0682898.1"/>
    <property type="molecule type" value="Genomic_DNA"/>
</dbReference>
<dbReference type="Proteomes" id="UP001265259">
    <property type="component" value="Unassembled WGS sequence"/>
</dbReference>
<keyword evidence="2" id="KW-0472">Membrane</keyword>
<feature type="transmembrane region" description="Helical" evidence="2">
    <location>
        <begin position="51"/>
        <end position="72"/>
    </location>
</feature>
<protein>
    <submittedName>
        <fullName evidence="3">AsmA-like C-terminal region-containing protein</fullName>
    </submittedName>
</protein>
<dbReference type="RefSeq" id="WP_311690874.1">
    <property type="nucleotide sequence ID" value="NZ_JAVRHL010000002.1"/>
</dbReference>
<name>A0ABU3DGQ0_9RHOB</name>
<evidence type="ECO:0000256" key="2">
    <source>
        <dbReference type="SAM" id="Phobius"/>
    </source>
</evidence>
<evidence type="ECO:0000313" key="4">
    <source>
        <dbReference type="Proteomes" id="UP001265259"/>
    </source>
</evidence>
<evidence type="ECO:0000313" key="3">
    <source>
        <dbReference type="EMBL" id="MDT0682898.1"/>
    </source>
</evidence>
<accession>A0ABU3DGQ0</accession>
<sequence length="1151" mass="118742">MKRTGNSRAARSGQEAAEPSQQATPRTRRGLTWLGLVLAPLSGRRNPLVRVAILLFDGVVLVALALFLAVLLAPGRELPAPDWLADRIETRVEGGLGGGDLTIGGVALSLADPGLPRAVLRDVSVVDEAGRTIADVPRISVSIAKGRLLRGRLEPRDLGVSGPSLVIRRDRDGRFDFGFGALGTGEARFGSIAEAMSAVDDFLELPSLAGIETVSIDNVTARLVDARAGRIWEGRGGTVTVTQGEQDLTIDAALRIAEARGGKDAPGGDGIWPEPSRVAFNITKRKGEPAASISATVDDLPAQGLAAQSPALAFLAPLSAPVSGSLLANIGGDGLGALYTTLELGAGSLVPGSGADPVAFDGARAYLRYEPAEQKLIFDELSVTAPALDIAASGHAYMSSARDDGDAWPDTLVAQLAFSDLRLDPEGLMARPALFDEGALDVKVSLDPLRVEVGQAVLSREGALTRLVATGRAEAGPDGWDGAVDLSVDEIGADDLLALWPLDAVARTRSWVDERVRSGTLSNARAAIRIAADERPVISLGWEFRNAVVQPLDTLPPITGAQGYATMMGDTYSMSLDAGEVVAPEGGSIDVAGSVFRIPDIRQRPATGEILWRSTSPLTATLSLLDQKPFEVMTKANRPVDIATGTAILEGTIRTPLRKGVQPDEVEWRMEGRLSDLSSGKIVEGKTLTARTLTLDASNDAIVIGGPGALDGVPLTARWRQPLGPPETRGPGTVTGSVEISPRTIETFNIGLPPGTVMGSGTGELTLTLGKGTPPEFRLTSQLRGVGLSVSQIGWSKAPATAAELTVTGSLGKPPRVDRLVLDAPGLEATGAVSLKAGGGGLDRAVFSRIRTGGWLDAAVTLRGRGRGVPPSLVLTGGTVDLRELPDGLGGEGGGTGGPGVPLSVSLDRLIVSGGISLTGVNGDLLLGDGVDGRITGSVNGAAPVAGLIGKTASGQQAVRVTSGDAGAVLRAAGLFRRALGGDLSLTLVSAGGPGRFDGTAIVQGTRVQGAPGLVALLNTISVVGLIEQVNGPGLLMDDVRAEFRLVPGAVEIERMSGTGPSIGISAAGVYDISRDRLAIQGVFSPIYAVNGIGQIISRPGEGLIGVNYSLRGPSSAPEISVNPLSVFTPGIFREIFRADPPRLARPGETQ</sequence>
<evidence type="ECO:0000256" key="1">
    <source>
        <dbReference type="SAM" id="MobiDB-lite"/>
    </source>
</evidence>
<comment type="caution">
    <text evidence="3">The sequence shown here is derived from an EMBL/GenBank/DDBJ whole genome shotgun (WGS) entry which is preliminary data.</text>
</comment>
<keyword evidence="4" id="KW-1185">Reference proteome</keyword>
<reference evidence="3 4" key="1">
    <citation type="submission" date="2023-09" db="EMBL/GenBank/DDBJ databases">
        <authorList>
            <person name="Rey-Velasco X."/>
        </authorList>
    </citation>
    <scope>NUCLEOTIDE SEQUENCE [LARGE SCALE GENOMIC DNA]</scope>
    <source>
        <strain evidence="3 4">F158</strain>
    </source>
</reference>